<dbReference type="RefSeq" id="WP_263125272.1">
    <property type="nucleotide sequence ID" value="NZ_CP106753.1"/>
</dbReference>
<dbReference type="Proteomes" id="UP001061302">
    <property type="component" value="Chromosome"/>
</dbReference>
<reference evidence="6" key="1">
    <citation type="submission" date="2022-10" db="EMBL/GenBank/DDBJ databases">
        <title>Chitiniphilus purpureus sp. nov., a novel chitin-degrading bacterium isolated from crawfish pond sediment.</title>
        <authorList>
            <person name="Li K."/>
        </authorList>
    </citation>
    <scope>NUCLEOTIDE SEQUENCE</scope>
    <source>
        <strain evidence="6">CD1</strain>
    </source>
</reference>
<keyword evidence="7" id="KW-1185">Reference proteome</keyword>
<dbReference type="InterPro" id="IPR029063">
    <property type="entry name" value="SAM-dependent_MTases_sf"/>
</dbReference>
<gene>
    <name evidence="6" type="ORF">N8I74_02130</name>
</gene>
<dbReference type="Gene3D" id="3.40.50.150">
    <property type="entry name" value="Vaccinia Virus protein VP39"/>
    <property type="match status" value="1"/>
</dbReference>
<evidence type="ECO:0000256" key="4">
    <source>
        <dbReference type="ARBA" id="ARBA00022691"/>
    </source>
</evidence>
<dbReference type="Pfam" id="PF02353">
    <property type="entry name" value="CMAS"/>
    <property type="match status" value="1"/>
</dbReference>
<name>A0ABY6DN92_9NEIS</name>
<dbReference type="PIRSF" id="PIRSF003085">
    <property type="entry name" value="CMAS"/>
    <property type="match status" value="1"/>
</dbReference>
<evidence type="ECO:0000256" key="3">
    <source>
        <dbReference type="ARBA" id="ARBA00022679"/>
    </source>
</evidence>
<comment type="similarity">
    <text evidence="1">Belongs to the CFA/CMAS family.</text>
</comment>
<dbReference type="InterPro" id="IPR050723">
    <property type="entry name" value="CFA/CMAS"/>
</dbReference>
<keyword evidence="5" id="KW-0443">Lipid metabolism</keyword>
<dbReference type="SUPFAM" id="SSF53335">
    <property type="entry name" value="S-adenosyl-L-methionine-dependent methyltransferases"/>
    <property type="match status" value="1"/>
</dbReference>
<accession>A0ABY6DN92</accession>
<keyword evidence="4" id="KW-0949">S-adenosyl-L-methionine</keyword>
<dbReference type="PANTHER" id="PTHR43667">
    <property type="entry name" value="CYCLOPROPANE-FATTY-ACYL-PHOSPHOLIPID SYNTHASE"/>
    <property type="match status" value="1"/>
</dbReference>
<evidence type="ECO:0000256" key="5">
    <source>
        <dbReference type="ARBA" id="ARBA00023098"/>
    </source>
</evidence>
<evidence type="ECO:0000313" key="6">
    <source>
        <dbReference type="EMBL" id="UXY15837.1"/>
    </source>
</evidence>
<evidence type="ECO:0000256" key="2">
    <source>
        <dbReference type="ARBA" id="ARBA00022603"/>
    </source>
</evidence>
<evidence type="ECO:0000256" key="1">
    <source>
        <dbReference type="ARBA" id="ARBA00010815"/>
    </source>
</evidence>
<protein>
    <submittedName>
        <fullName evidence="6">Cyclopropane-fatty-acyl-phospholipid synthase family protein</fullName>
    </submittedName>
</protein>
<dbReference type="PANTHER" id="PTHR43667:SF2">
    <property type="entry name" value="FATTY ACID C-METHYL TRANSFERASE"/>
    <property type="match status" value="1"/>
</dbReference>
<evidence type="ECO:0000313" key="7">
    <source>
        <dbReference type="Proteomes" id="UP001061302"/>
    </source>
</evidence>
<dbReference type="CDD" id="cd02440">
    <property type="entry name" value="AdoMet_MTases"/>
    <property type="match status" value="1"/>
</dbReference>
<dbReference type="EMBL" id="CP106753">
    <property type="protein sequence ID" value="UXY15837.1"/>
    <property type="molecule type" value="Genomic_DNA"/>
</dbReference>
<keyword evidence="2" id="KW-0489">Methyltransferase</keyword>
<keyword evidence="3" id="KW-0808">Transferase</keyword>
<dbReference type="InterPro" id="IPR003333">
    <property type="entry name" value="CMAS"/>
</dbReference>
<organism evidence="6 7">
    <name type="scientific">Chitiniphilus purpureus</name>
    <dbReference type="NCBI Taxonomy" id="2981137"/>
    <lineage>
        <taxon>Bacteria</taxon>
        <taxon>Pseudomonadati</taxon>
        <taxon>Pseudomonadota</taxon>
        <taxon>Betaproteobacteria</taxon>
        <taxon>Neisseriales</taxon>
        <taxon>Chitinibacteraceae</taxon>
        <taxon>Chitiniphilus</taxon>
    </lineage>
</organism>
<sequence>MNQSDALSLPPATVPVAGRVFLSLLSRMAIGHLHVITPLGERLGFGVAGGLGAELQLKDWRACDAILSGGDIGFADAVRNGWVDSPDFTALLRLAIRNERELAPALSGSVLAWLWYGLRHRLRANTRSGSRRNIHAHYDIGNPFYACWLDATWSYSAALFEGDHDRDLEAAQAAKYQRIVDVLGLQPGMRVLEIGCGWGGFAEHAARQGIAVHGITISPAQLALAQRRIAAAGLQHLVDLELLDYRDLTGEYDAVVSIEMFEAVGERYWPRYFAGVRDRLRAGGCALIQSITIAETHFARYRAGSDFIREFIFPGGMLPSIERFSATAARRGLTTVEAFRFGPDYAETLRRWRAAFERERDAIVAQGFDEVFMRTWQLYLCYCEAGFDEGRTDVAQFLLRREP</sequence>
<proteinExistence type="inferred from homology"/>